<dbReference type="RefSeq" id="WP_079427549.1">
    <property type="nucleotide sequence ID" value="NZ_MZGV01000069.1"/>
</dbReference>
<reference evidence="1 2" key="1">
    <citation type="submission" date="2017-03" db="EMBL/GenBank/DDBJ databases">
        <title>Genome sequence of Clostridium oryzae DSM 28571.</title>
        <authorList>
            <person name="Poehlein A."/>
            <person name="Daniel R."/>
        </authorList>
    </citation>
    <scope>NUCLEOTIDE SEQUENCE [LARGE SCALE GENOMIC DNA]</scope>
    <source>
        <strain evidence="1 2">DSM 28571</strain>
    </source>
</reference>
<organism evidence="1 2">
    <name type="scientific">Clostridium oryzae</name>
    <dbReference type="NCBI Taxonomy" id="1450648"/>
    <lineage>
        <taxon>Bacteria</taxon>
        <taxon>Bacillati</taxon>
        <taxon>Bacillota</taxon>
        <taxon>Clostridia</taxon>
        <taxon>Eubacteriales</taxon>
        <taxon>Clostridiaceae</taxon>
        <taxon>Clostridium</taxon>
    </lineage>
</organism>
<dbReference type="EMBL" id="MZGV01000069">
    <property type="protein sequence ID" value="OPJ57897.1"/>
    <property type="molecule type" value="Genomic_DNA"/>
</dbReference>
<dbReference type="OrthoDB" id="1708132at2"/>
<protein>
    <recommendedName>
        <fullName evidence="3">DUF3787 domain-containing protein</fullName>
    </recommendedName>
</protein>
<dbReference type="STRING" id="1450648.CLORY_38600"/>
<evidence type="ECO:0000313" key="2">
    <source>
        <dbReference type="Proteomes" id="UP000190080"/>
    </source>
</evidence>
<dbReference type="Pfam" id="PF12655">
    <property type="entry name" value="CDIF630_02480-like"/>
    <property type="match status" value="1"/>
</dbReference>
<gene>
    <name evidence="1" type="ORF">CLORY_38600</name>
</gene>
<sequence length="55" mass="6230">MTKKTIKSCDFKTPIERHITASWANIAETKPVSNVTIPSNTEIRNAKDWVDANEK</sequence>
<accession>A0A1V4IEC8</accession>
<proteinExistence type="predicted"/>
<name>A0A1V4IEC8_9CLOT</name>
<dbReference type="AlphaFoldDB" id="A0A1V4IEC8"/>
<comment type="caution">
    <text evidence="1">The sequence shown here is derived from an EMBL/GenBank/DDBJ whole genome shotgun (WGS) entry which is preliminary data.</text>
</comment>
<evidence type="ECO:0000313" key="1">
    <source>
        <dbReference type="EMBL" id="OPJ57897.1"/>
    </source>
</evidence>
<dbReference type="InterPro" id="IPR024209">
    <property type="entry name" value="CDIF630_02480-like"/>
</dbReference>
<evidence type="ECO:0008006" key="3">
    <source>
        <dbReference type="Google" id="ProtNLM"/>
    </source>
</evidence>
<dbReference type="Proteomes" id="UP000190080">
    <property type="component" value="Unassembled WGS sequence"/>
</dbReference>
<keyword evidence="2" id="KW-1185">Reference proteome</keyword>